<protein>
    <recommendedName>
        <fullName evidence="1">Bacterial bifunctional deaminase-reductase C-terminal domain-containing protein</fullName>
    </recommendedName>
</protein>
<name>B0SJV0_LEPBP</name>
<dbReference type="HOGENOM" id="CLU_043966_1_2_12"/>
<keyword evidence="3" id="KW-1185">Reference proteome</keyword>
<dbReference type="KEGG" id="lbi:LEPBI_I0120"/>
<evidence type="ECO:0000259" key="1">
    <source>
        <dbReference type="Pfam" id="PF01872"/>
    </source>
</evidence>
<dbReference type="InterPro" id="IPR024072">
    <property type="entry name" value="DHFR-like_dom_sf"/>
</dbReference>
<dbReference type="PANTHER" id="PTHR38011:SF11">
    <property type="entry name" value="2,5-DIAMINO-6-RIBOSYLAMINO-4(3H)-PYRIMIDINONE 5'-PHOSPHATE REDUCTASE"/>
    <property type="match status" value="1"/>
</dbReference>
<sequence length="187" mass="20979">MRKLIMWNVITLDGYFEGQTNWDLSFHGLVWGKELEEFSLRQLKSADYLVFGATTYKGMAVYWTKAPEDEGEVAKYMNQIPKLACSTTLKNADWNNTTIVKDAVGEVSKLKQEGNGDLYVFGSGILSASFMKAGLFDEYRLCIAPVFLGKGRRLFLEGIPNQELTLIESKPLSTGGALLTYLPQEKK</sequence>
<dbReference type="InterPro" id="IPR050765">
    <property type="entry name" value="Riboflavin_Biosynth_HTPR"/>
</dbReference>
<dbReference type="AlphaFoldDB" id="B0SJV0"/>
<gene>
    <name evidence="2" type="ordered locus">LEPBI_I0120</name>
</gene>
<feature type="domain" description="Bacterial bifunctional deaminase-reductase C-terminal" evidence="1">
    <location>
        <begin position="2"/>
        <end position="175"/>
    </location>
</feature>
<dbReference type="OrthoDB" id="195113at2"/>
<dbReference type="InterPro" id="IPR002734">
    <property type="entry name" value="RibDG_C"/>
</dbReference>
<dbReference type="EMBL" id="CP000786">
    <property type="protein sequence ID" value="ABZ96267.1"/>
    <property type="molecule type" value="Genomic_DNA"/>
</dbReference>
<dbReference type="Gene3D" id="3.40.430.10">
    <property type="entry name" value="Dihydrofolate Reductase, subunit A"/>
    <property type="match status" value="1"/>
</dbReference>
<dbReference type="SUPFAM" id="SSF53597">
    <property type="entry name" value="Dihydrofolate reductase-like"/>
    <property type="match status" value="1"/>
</dbReference>
<organism evidence="2 3">
    <name type="scientific">Leptospira biflexa serovar Patoc (strain Patoc 1 / ATCC 23582 / Paris)</name>
    <dbReference type="NCBI Taxonomy" id="456481"/>
    <lineage>
        <taxon>Bacteria</taxon>
        <taxon>Pseudomonadati</taxon>
        <taxon>Spirochaetota</taxon>
        <taxon>Spirochaetia</taxon>
        <taxon>Leptospirales</taxon>
        <taxon>Leptospiraceae</taxon>
        <taxon>Leptospira</taxon>
    </lineage>
</organism>
<evidence type="ECO:0000313" key="2">
    <source>
        <dbReference type="EMBL" id="ABZ96267.1"/>
    </source>
</evidence>
<dbReference type="STRING" id="456481.LEPBI_I0120"/>
<dbReference type="GO" id="GO:0009231">
    <property type="term" value="P:riboflavin biosynthetic process"/>
    <property type="evidence" value="ECO:0007669"/>
    <property type="project" value="InterPro"/>
</dbReference>
<dbReference type="PANTHER" id="PTHR38011">
    <property type="entry name" value="DIHYDROFOLATE REDUCTASE FAMILY PROTEIN (AFU_ORTHOLOGUE AFUA_8G06820)"/>
    <property type="match status" value="1"/>
</dbReference>
<dbReference type="Pfam" id="PF01872">
    <property type="entry name" value="RibD_C"/>
    <property type="match status" value="1"/>
</dbReference>
<dbReference type="RefSeq" id="WP_012387157.1">
    <property type="nucleotide sequence ID" value="NC_010602.1"/>
</dbReference>
<dbReference type="GO" id="GO:0008703">
    <property type="term" value="F:5-amino-6-(5-phosphoribosylamino)uracil reductase activity"/>
    <property type="evidence" value="ECO:0007669"/>
    <property type="project" value="InterPro"/>
</dbReference>
<evidence type="ECO:0000313" key="3">
    <source>
        <dbReference type="Proteomes" id="UP000001847"/>
    </source>
</evidence>
<proteinExistence type="predicted"/>
<dbReference type="BioCyc" id="LBIF456481:LEPBI_RS00605-MONOMER"/>
<accession>B0SJV0</accession>
<reference evidence="2 3" key="1">
    <citation type="journal article" date="2008" name="PLoS ONE">
        <title>Genome sequence of the saprophyte Leptospira biflexa provides insights into the evolution of Leptospira and the pathogenesis of leptospirosis.</title>
        <authorList>
            <person name="Picardeau M."/>
            <person name="Bulach D.M."/>
            <person name="Bouchier C."/>
            <person name="Zuerner R.L."/>
            <person name="Zidane N."/>
            <person name="Wilson P.J."/>
            <person name="Creno S."/>
            <person name="Kuczek E.S."/>
            <person name="Bommezzadri S."/>
            <person name="Davis J.C."/>
            <person name="McGrath A."/>
            <person name="Johnson M.J."/>
            <person name="Boursaux-Eude C."/>
            <person name="Seemann T."/>
            <person name="Rouy Z."/>
            <person name="Coppel R.L."/>
            <person name="Rood J.I."/>
            <person name="Lajus A."/>
            <person name="Davies J.K."/>
            <person name="Medigue C."/>
            <person name="Adler B."/>
        </authorList>
    </citation>
    <scope>NUCLEOTIDE SEQUENCE [LARGE SCALE GENOMIC DNA]</scope>
    <source>
        <strain evidence="3">Patoc 1 / ATCC 23582 / Paris</strain>
    </source>
</reference>
<dbReference type="Proteomes" id="UP000001847">
    <property type="component" value="Chromosome I"/>
</dbReference>